<organism evidence="5 6">
    <name type="scientific">Piaya cayana</name>
    <name type="common">Common squirrel cuckoo</name>
    <dbReference type="NCBI Taxonomy" id="33601"/>
    <lineage>
        <taxon>Eukaryota</taxon>
        <taxon>Metazoa</taxon>
        <taxon>Chordata</taxon>
        <taxon>Craniata</taxon>
        <taxon>Vertebrata</taxon>
        <taxon>Euteleostomi</taxon>
        <taxon>Archelosauria</taxon>
        <taxon>Archosauria</taxon>
        <taxon>Dinosauria</taxon>
        <taxon>Saurischia</taxon>
        <taxon>Theropoda</taxon>
        <taxon>Coelurosauria</taxon>
        <taxon>Aves</taxon>
        <taxon>Neognathae</taxon>
        <taxon>Neoaves</taxon>
        <taxon>Otidimorphae</taxon>
        <taxon>Cuculiformes</taxon>
        <taxon>Coccyzidae</taxon>
        <taxon>Piaya</taxon>
    </lineage>
</organism>
<evidence type="ECO:0000313" key="6">
    <source>
        <dbReference type="Proteomes" id="UP000653271"/>
    </source>
</evidence>
<evidence type="ECO:0000313" key="5">
    <source>
        <dbReference type="EMBL" id="NWH70978.1"/>
    </source>
</evidence>
<dbReference type="OrthoDB" id="2134857at2759"/>
<dbReference type="PANTHER" id="PTHR21683:SF8">
    <property type="entry name" value="COILED-COIL DOMAIN-CONTAINING PROTEIN 42"/>
    <property type="match status" value="1"/>
</dbReference>
<feature type="non-terminal residue" evidence="5">
    <location>
        <position position="1"/>
    </location>
</feature>
<protein>
    <submittedName>
        <fullName evidence="5">CCD42 protein</fullName>
    </submittedName>
</protein>
<sequence>EEDSLPSSIELQKTKKEAQEMQKALEEAKEDFKERMEVINHRWRDLRGRQAQLKAYIETSGKTLKEHDGMRILALKIARKEREKKMQKESELVRAKESLEALKKQHQQLRDKVQKFSIFKEYLEDVVKVSQFEDIQELIEHYKMMVTRKDQLQSQQKHEEMSEQGQVLLNQHTAEKAAEIEQLKNELKDLQLRYDQAQKDVLQW</sequence>
<feature type="domain" description="DUF4200" evidence="4">
    <location>
        <begin position="12"/>
        <end position="128"/>
    </location>
</feature>
<feature type="coiled-coil region" evidence="2">
    <location>
        <begin position="170"/>
        <end position="200"/>
    </location>
</feature>
<feature type="coiled-coil region" evidence="2">
    <location>
        <begin position="78"/>
        <end position="112"/>
    </location>
</feature>
<comment type="caution">
    <text evidence="5">The sequence shown here is derived from an EMBL/GenBank/DDBJ whole genome shotgun (WGS) entry which is preliminary data.</text>
</comment>
<evidence type="ECO:0000256" key="2">
    <source>
        <dbReference type="SAM" id="Coils"/>
    </source>
</evidence>
<keyword evidence="6" id="KW-1185">Reference proteome</keyword>
<dbReference type="PANTHER" id="PTHR21683">
    <property type="entry name" value="COILED-COIL DOMAIN-CONTAINING PROTEIN 42 LIKE-2-LIKE-RELATED"/>
    <property type="match status" value="1"/>
</dbReference>
<accession>A0A850WMK1</accession>
<evidence type="ECO:0000256" key="1">
    <source>
        <dbReference type="ARBA" id="ARBA00023054"/>
    </source>
</evidence>
<keyword evidence="1 2" id="KW-0175">Coiled coil</keyword>
<dbReference type="Proteomes" id="UP000653271">
    <property type="component" value="Unassembled WGS sequence"/>
</dbReference>
<feature type="region of interest" description="Disordered" evidence="3">
    <location>
        <begin position="1"/>
        <end position="22"/>
    </location>
</feature>
<feature type="non-terminal residue" evidence="5">
    <location>
        <position position="204"/>
    </location>
</feature>
<dbReference type="AlphaFoldDB" id="A0A850WMK1"/>
<proteinExistence type="predicted"/>
<reference evidence="5" key="1">
    <citation type="submission" date="2019-09" db="EMBL/GenBank/DDBJ databases">
        <title>Bird 10,000 Genomes (B10K) Project - Family phase.</title>
        <authorList>
            <person name="Zhang G."/>
        </authorList>
    </citation>
    <scope>NUCLEOTIDE SEQUENCE</scope>
    <source>
        <strain evidence="5">B10K-DU-008-47</strain>
        <tissue evidence="5">Mixed tissue sample</tissue>
    </source>
</reference>
<dbReference type="InterPro" id="IPR025252">
    <property type="entry name" value="DUF4200"/>
</dbReference>
<gene>
    <name evidence="5" type="primary">Ccdc42</name>
    <name evidence="5" type="ORF">PIACAY_R12117</name>
</gene>
<evidence type="ECO:0000256" key="3">
    <source>
        <dbReference type="SAM" id="MobiDB-lite"/>
    </source>
</evidence>
<evidence type="ECO:0000259" key="4">
    <source>
        <dbReference type="Pfam" id="PF13863"/>
    </source>
</evidence>
<dbReference type="GO" id="GO:0005856">
    <property type="term" value="C:cytoskeleton"/>
    <property type="evidence" value="ECO:0007669"/>
    <property type="project" value="UniProtKB-ARBA"/>
</dbReference>
<name>A0A850WMK1_PIACA</name>
<dbReference type="EMBL" id="WAAB01003480">
    <property type="protein sequence ID" value="NWH70978.1"/>
    <property type="molecule type" value="Genomic_DNA"/>
</dbReference>
<dbReference type="GO" id="GO:0007286">
    <property type="term" value="P:spermatid development"/>
    <property type="evidence" value="ECO:0007669"/>
    <property type="project" value="TreeGrafter"/>
</dbReference>
<feature type="compositionally biased region" description="Polar residues" evidence="3">
    <location>
        <begin position="1"/>
        <end position="11"/>
    </location>
</feature>
<dbReference type="Pfam" id="PF13863">
    <property type="entry name" value="DUF4200"/>
    <property type="match status" value="1"/>
</dbReference>
<feature type="compositionally biased region" description="Basic and acidic residues" evidence="3">
    <location>
        <begin position="12"/>
        <end position="22"/>
    </location>
</feature>
<dbReference type="InterPro" id="IPR051147">
    <property type="entry name" value="CFAP_domain-containing"/>
</dbReference>